<proteinExistence type="predicted"/>
<accession>A0A1L9WGL4</accession>
<dbReference type="Proteomes" id="UP000184546">
    <property type="component" value="Unassembled WGS sequence"/>
</dbReference>
<gene>
    <name evidence="2" type="ORF">ASPACDRAFT_47991</name>
</gene>
<feature type="domain" description="NWD NACHT-NTPase N-terminal" evidence="1">
    <location>
        <begin position="151"/>
        <end position="378"/>
    </location>
</feature>
<name>A0A1L9WGL4_ASPA1</name>
<dbReference type="Pfam" id="PF00400">
    <property type="entry name" value="WD40"/>
    <property type="match status" value="1"/>
</dbReference>
<dbReference type="EMBL" id="KV878990">
    <property type="protein sequence ID" value="OJJ95247.1"/>
    <property type="molecule type" value="Genomic_DNA"/>
</dbReference>
<dbReference type="AlphaFoldDB" id="A0A1L9WGL4"/>
<dbReference type="Gene3D" id="2.130.10.10">
    <property type="entry name" value="YVTN repeat-like/Quinoprotein amine dehydrogenase"/>
    <property type="match status" value="2"/>
</dbReference>
<dbReference type="SMART" id="SM00320">
    <property type="entry name" value="WD40"/>
    <property type="match status" value="3"/>
</dbReference>
<evidence type="ECO:0000313" key="3">
    <source>
        <dbReference type="Proteomes" id="UP000184546"/>
    </source>
</evidence>
<dbReference type="PANTHER" id="PTHR19879">
    <property type="entry name" value="TRANSCRIPTION INITIATION FACTOR TFIID"/>
    <property type="match status" value="1"/>
</dbReference>
<dbReference type="InterPro" id="IPR031359">
    <property type="entry name" value="NACHT_N"/>
</dbReference>
<dbReference type="InterPro" id="IPR001680">
    <property type="entry name" value="WD40_rpt"/>
</dbReference>
<protein>
    <recommendedName>
        <fullName evidence="1">NWD NACHT-NTPase N-terminal domain-containing protein</fullName>
    </recommendedName>
</protein>
<dbReference type="SUPFAM" id="SSF82171">
    <property type="entry name" value="DPP6 N-terminal domain-like"/>
    <property type="match status" value="1"/>
</dbReference>
<keyword evidence="3" id="KW-1185">Reference proteome</keyword>
<reference evidence="3" key="1">
    <citation type="journal article" date="2017" name="Genome Biol.">
        <title>Comparative genomics reveals high biological diversity and specific adaptations in the industrially and medically important fungal genus Aspergillus.</title>
        <authorList>
            <person name="de Vries R.P."/>
            <person name="Riley R."/>
            <person name="Wiebenga A."/>
            <person name="Aguilar-Osorio G."/>
            <person name="Amillis S."/>
            <person name="Uchima C.A."/>
            <person name="Anderluh G."/>
            <person name="Asadollahi M."/>
            <person name="Askin M."/>
            <person name="Barry K."/>
            <person name="Battaglia E."/>
            <person name="Bayram O."/>
            <person name="Benocci T."/>
            <person name="Braus-Stromeyer S.A."/>
            <person name="Caldana C."/>
            <person name="Canovas D."/>
            <person name="Cerqueira G.C."/>
            <person name="Chen F."/>
            <person name="Chen W."/>
            <person name="Choi C."/>
            <person name="Clum A."/>
            <person name="Dos Santos R.A."/>
            <person name="Damasio A.R."/>
            <person name="Diallinas G."/>
            <person name="Emri T."/>
            <person name="Fekete E."/>
            <person name="Flipphi M."/>
            <person name="Freyberg S."/>
            <person name="Gallo A."/>
            <person name="Gournas C."/>
            <person name="Habgood R."/>
            <person name="Hainaut M."/>
            <person name="Harispe M.L."/>
            <person name="Henrissat B."/>
            <person name="Hilden K.S."/>
            <person name="Hope R."/>
            <person name="Hossain A."/>
            <person name="Karabika E."/>
            <person name="Karaffa L."/>
            <person name="Karanyi Z."/>
            <person name="Krasevec N."/>
            <person name="Kuo A."/>
            <person name="Kusch H."/>
            <person name="LaButti K."/>
            <person name="Lagendijk E.L."/>
            <person name="Lapidus A."/>
            <person name="Levasseur A."/>
            <person name="Lindquist E."/>
            <person name="Lipzen A."/>
            <person name="Logrieco A.F."/>
            <person name="MacCabe A."/>
            <person name="Maekelae M.R."/>
            <person name="Malavazi I."/>
            <person name="Melin P."/>
            <person name="Meyer V."/>
            <person name="Mielnichuk N."/>
            <person name="Miskei M."/>
            <person name="Molnar A.P."/>
            <person name="Mule G."/>
            <person name="Ngan C.Y."/>
            <person name="Orejas M."/>
            <person name="Orosz E."/>
            <person name="Ouedraogo J.P."/>
            <person name="Overkamp K.M."/>
            <person name="Park H.-S."/>
            <person name="Perrone G."/>
            <person name="Piumi F."/>
            <person name="Punt P.J."/>
            <person name="Ram A.F."/>
            <person name="Ramon A."/>
            <person name="Rauscher S."/>
            <person name="Record E."/>
            <person name="Riano-Pachon D.M."/>
            <person name="Robert V."/>
            <person name="Roehrig J."/>
            <person name="Ruller R."/>
            <person name="Salamov A."/>
            <person name="Salih N.S."/>
            <person name="Samson R.A."/>
            <person name="Sandor E."/>
            <person name="Sanguinetti M."/>
            <person name="Schuetze T."/>
            <person name="Sepcic K."/>
            <person name="Shelest E."/>
            <person name="Sherlock G."/>
            <person name="Sophianopoulou V."/>
            <person name="Squina F.M."/>
            <person name="Sun H."/>
            <person name="Susca A."/>
            <person name="Todd R.B."/>
            <person name="Tsang A."/>
            <person name="Unkles S.E."/>
            <person name="van de Wiele N."/>
            <person name="van Rossen-Uffink D."/>
            <person name="Oliveira J.V."/>
            <person name="Vesth T.C."/>
            <person name="Visser J."/>
            <person name="Yu J.-H."/>
            <person name="Zhou M."/>
            <person name="Andersen M.R."/>
            <person name="Archer D.B."/>
            <person name="Baker S.E."/>
            <person name="Benoit I."/>
            <person name="Brakhage A.A."/>
            <person name="Braus G.H."/>
            <person name="Fischer R."/>
            <person name="Frisvad J.C."/>
            <person name="Goldman G.H."/>
            <person name="Houbraken J."/>
            <person name="Oakley B."/>
            <person name="Pocsi I."/>
            <person name="Scazzocchio C."/>
            <person name="Seiboth B."/>
            <person name="vanKuyk P.A."/>
            <person name="Wortman J."/>
            <person name="Dyer P.S."/>
            <person name="Grigoriev I.V."/>
        </authorList>
    </citation>
    <scope>NUCLEOTIDE SEQUENCE [LARGE SCALE GENOMIC DNA]</scope>
    <source>
        <strain evidence="3">ATCC 16872 / CBS 172.66 / WB 5094</strain>
    </source>
</reference>
<dbReference type="VEuPathDB" id="FungiDB:ASPACDRAFT_47991"/>
<dbReference type="OrthoDB" id="4243861at2759"/>
<evidence type="ECO:0000313" key="2">
    <source>
        <dbReference type="EMBL" id="OJJ95247.1"/>
    </source>
</evidence>
<dbReference type="Pfam" id="PF17100">
    <property type="entry name" value="NACHT_N"/>
    <property type="match status" value="1"/>
</dbReference>
<dbReference type="InterPro" id="IPR015943">
    <property type="entry name" value="WD40/YVTN_repeat-like_dom_sf"/>
</dbReference>
<organism evidence="2 3">
    <name type="scientific">Aspergillus aculeatus (strain ATCC 16872 / CBS 172.66 / WB 5094)</name>
    <dbReference type="NCBI Taxonomy" id="690307"/>
    <lineage>
        <taxon>Eukaryota</taxon>
        <taxon>Fungi</taxon>
        <taxon>Dikarya</taxon>
        <taxon>Ascomycota</taxon>
        <taxon>Pezizomycotina</taxon>
        <taxon>Eurotiomycetes</taxon>
        <taxon>Eurotiomycetidae</taxon>
        <taxon>Eurotiales</taxon>
        <taxon>Aspergillaceae</taxon>
        <taxon>Aspergillus</taxon>
        <taxon>Aspergillus subgen. Circumdati</taxon>
    </lineage>
</organism>
<dbReference type="GeneID" id="30975856"/>
<dbReference type="STRING" id="690307.A0A1L9WGL4"/>
<evidence type="ECO:0000259" key="1">
    <source>
        <dbReference type="Pfam" id="PF17100"/>
    </source>
</evidence>
<sequence length="995" mass="111075">MRILGDTPKIILDPEDYLGSIRPFATQVQDCLHEYSADNETCFVTVTVNIHPGKHSYFVVDLNITDYDYQTAPECETLIPVYILPLSKRNIMHNAMVKTLYLCLTIIVTRVDNTATRAQPPTLKFKYATDDAFDISENEAPGETATDLRGLWREAYKHLTCDPNTTKVIKAYQLALLEDSREDKDAEEGDFDISPRLCSVVERRFEDIQNSRTRFHLGGKEIIVKDQVDRVVKLLISVQGLVTTAVGSEPHAALAWAGALVLLVGPITRTLSQDADASNGFESITRLLTLYAVVEQNWVQRYSTAETTSRSKQQEALAQTIRAQIIKLYANILLFQIRLARHYSRSSIFRILEDLAAPEDWKGMLQTIEGLDKGIRRDIEAMDSATFLDLDQRFETTSRELKKELETIVDNQIFDRLKIAPEAGIGAEKNDTKDKCFAGTQIGILKKIHNWIQSPGPEHIFWLCGVAGGAFSSTDKNESRQSNATYLFPTLCQSLANCLPELKSEIHELDGCQSTHNEDPVYTILELINEAHQLRSIRLKFLLTSRPQSHIFSSFDHVVTGSRGCKQAIQGAETPIDLEMSHRDIKMVLKHKFGEVSQWHHFGSEWPEEEKLDSLVKKADGLWIYASTAWGFICDKKAKKEWIKPRLDLLLTNDRQSFAANCVDGTVHIHNTETGDRVHSLKRGESHPCVVTFSPDSSLCAGAVYDTESPGESDSYLVKVWGSNTGELQPPLKGHGGVVCCLSFSPDGEFLAGATSPENCVLIWNLASKGLEIKLAVPFTPATPNDSVFLAQDGRPVELLPDDDSSLESSDDLESDITHIVWSSDGVYLACICEWGRLWLWKTDTWTLIRSTIAGFRREANRALAFSPDASLLASTYSREYDLSEGRTDLWDVQTGKLIGTRTVAACPQTLRFSADGATLDTNVGRVDVRSFYSGSRYASSRDLLVDDTWVVAGKERILLPLEYRATCALASDDLLIMGHASGQITFLRVKAPED</sequence>
<dbReference type="RefSeq" id="XP_020051587.1">
    <property type="nucleotide sequence ID" value="XM_020202042.1"/>
</dbReference>
<dbReference type="PANTHER" id="PTHR19879:SF9">
    <property type="entry name" value="TRANSCRIPTION INITIATION FACTOR TFIID SUBUNIT 5"/>
    <property type="match status" value="1"/>
</dbReference>